<dbReference type="PRINTS" id="PR00080">
    <property type="entry name" value="SDRFAMILY"/>
</dbReference>
<dbReference type="AlphaFoldDB" id="D8MA64"/>
<evidence type="ECO:0000313" key="4">
    <source>
        <dbReference type="Proteomes" id="UP000008312"/>
    </source>
</evidence>
<dbReference type="FunFam" id="3.40.50.720:FF:000084">
    <property type="entry name" value="Short-chain dehydrogenase reductase"/>
    <property type="match status" value="1"/>
</dbReference>
<dbReference type="Pfam" id="PF13561">
    <property type="entry name" value="adh_short_C2"/>
    <property type="match status" value="1"/>
</dbReference>
<gene>
    <name evidence="3" type="ORF">GSBLH_T00004613001</name>
</gene>
<evidence type="ECO:0000256" key="1">
    <source>
        <dbReference type="ARBA" id="ARBA00006484"/>
    </source>
</evidence>
<name>D8MA64_BLAHO</name>
<dbReference type="OrthoDB" id="47007at2759"/>
<dbReference type="PRINTS" id="PR00081">
    <property type="entry name" value="GDHRDH"/>
</dbReference>
<keyword evidence="4" id="KW-1185">Reference proteome</keyword>
<evidence type="ECO:0000256" key="2">
    <source>
        <dbReference type="ARBA" id="ARBA00023002"/>
    </source>
</evidence>
<dbReference type="SUPFAM" id="SSF51735">
    <property type="entry name" value="NAD(P)-binding Rossmann-fold domains"/>
    <property type="match status" value="1"/>
</dbReference>
<accession>D8MA64</accession>
<dbReference type="Proteomes" id="UP000008312">
    <property type="component" value="Unassembled WGS sequence"/>
</dbReference>
<keyword evidence="2" id="KW-0560">Oxidoreductase</keyword>
<dbReference type="PANTHER" id="PTHR43639:SF1">
    <property type="entry name" value="SHORT-CHAIN DEHYDROGENASE_REDUCTASE FAMILY PROTEIN"/>
    <property type="match status" value="1"/>
</dbReference>
<dbReference type="InterPro" id="IPR002347">
    <property type="entry name" value="SDR_fam"/>
</dbReference>
<reference evidence="3" key="1">
    <citation type="submission" date="2010-02" db="EMBL/GenBank/DDBJ databases">
        <title>Sequencing and annotation of the Blastocystis hominis genome.</title>
        <authorList>
            <person name="Wincker P."/>
        </authorList>
    </citation>
    <scope>NUCLEOTIDE SEQUENCE</scope>
    <source>
        <strain evidence="3">Singapore isolate B</strain>
    </source>
</reference>
<dbReference type="PROSITE" id="PS00061">
    <property type="entry name" value="ADH_SHORT"/>
    <property type="match status" value="1"/>
</dbReference>
<dbReference type="InParanoid" id="D8MA64"/>
<dbReference type="PANTHER" id="PTHR43639">
    <property type="entry name" value="OXIDOREDUCTASE, SHORT-CHAIN DEHYDROGENASE/REDUCTASE FAMILY (AFU_ORTHOLOGUE AFUA_5G02870)"/>
    <property type="match status" value="1"/>
</dbReference>
<dbReference type="EMBL" id="FN668689">
    <property type="protein sequence ID" value="CBK24953.2"/>
    <property type="molecule type" value="Genomic_DNA"/>
</dbReference>
<dbReference type="InterPro" id="IPR020904">
    <property type="entry name" value="Sc_DH/Rdtase_CS"/>
</dbReference>
<evidence type="ECO:0008006" key="5">
    <source>
        <dbReference type="Google" id="ProtNLM"/>
    </source>
</evidence>
<protein>
    <recommendedName>
        <fullName evidence="5">17-beta-hydroxysteroid dehydrogenase 14</fullName>
    </recommendedName>
</protein>
<dbReference type="OMA" id="GNAWDCA"/>
<proteinExistence type="inferred from homology"/>
<sequence>MSGLRFLNKVAIVTGGSKGIGAGIVEEFIRNGSKVVFCCRNPAEGEAFEKKMNEIGIGEAAFKACDVNKEDQLRALVDFTVEKYGQIDCLVNNAGYHPLPNTIDNFSGQDLMDLFQLNVVSYFLLSKFCLPYLRKTQGSIINVSSLVGRMGQKNAVTYCTTKGAIHAMTRALAIDEGVHNVRVNSISPGGIWTPLFEEWVNATSDPAKTLQCEEDQQHIRRLGTVEECGKLALFLAADATYTTGTDNIISGGSELGYGNKFVRPT</sequence>
<dbReference type="RefSeq" id="XP_012899001.1">
    <property type="nucleotide sequence ID" value="XM_013043547.1"/>
</dbReference>
<dbReference type="GO" id="GO:0016491">
    <property type="term" value="F:oxidoreductase activity"/>
    <property type="evidence" value="ECO:0007669"/>
    <property type="project" value="UniProtKB-KW"/>
</dbReference>
<organism evidence="3">
    <name type="scientific">Blastocystis hominis</name>
    <dbReference type="NCBI Taxonomy" id="12968"/>
    <lineage>
        <taxon>Eukaryota</taxon>
        <taxon>Sar</taxon>
        <taxon>Stramenopiles</taxon>
        <taxon>Bigyra</taxon>
        <taxon>Opalozoa</taxon>
        <taxon>Opalinata</taxon>
        <taxon>Blastocystidae</taxon>
        <taxon>Blastocystis</taxon>
    </lineage>
</organism>
<dbReference type="GeneID" id="24921631"/>
<evidence type="ECO:0000313" key="3">
    <source>
        <dbReference type="EMBL" id="CBK24953.2"/>
    </source>
</evidence>
<dbReference type="InterPro" id="IPR036291">
    <property type="entry name" value="NAD(P)-bd_dom_sf"/>
</dbReference>
<comment type="similarity">
    <text evidence="1">Belongs to the short-chain dehydrogenases/reductases (SDR) family.</text>
</comment>
<dbReference type="Gene3D" id="3.40.50.720">
    <property type="entry name" value="NAD(P)-binding Rossmann-like Domain"/>
    <property type="match status" value="1"/>
</dbReference>